<comment type="cofactor">
    <cofactor evidence="1">
        <name>Mg(2+)</name>
        <dbReference type="ChEBI" id="CHEBI:18420"/>
    </cofactor>
</comment>
<dbReference type="InterPro" id="IPR005000">
    <property type="entry name" value="Aldolase/citrate-lyase_domain"/>
</dbReference>
<reference evidence="7 8" key="2">
    <citation type="journal article" date="2010" name="Stand. Genomic Sci.">
        <title>Complete genome sequence of Nakamurella multipartita type strain (Y-104).</title>
        <authorList>
            <person name="Tice H."/>
            <person name="Mayilraj S."/>
            <person name="Sims D."/>
            <person name="Lapidus A."/>
            <person name="Nolan M."/>
            <person name="Lucas S."/>
            <person name="Glavina Del Rio T."/>
            <person name="Copeland A."/>
            <person name="Cheng J.F."/>
            <person name="Meincke L."/>
            <person name="Bruce D."/>
            <person name="Goodwin L."/>
            <person name="Pitluck S."/>
            <person name="Ivanova N."/>
            <person name="Mavromatis K."/>
            <person name="Ovchinnikova G."/>
            <person name="Pati A."/>
            <person name="Chen A."/>
            <person name="Palaniappan K."/>
            <person name="Land M."/>
            <person name="Hauser L."/>
            <person name="Chang Y.J."/>
            <person name="Jeffries C.D."/>
            <person name="Detter J.C."/>
            <person name="Brettin T."/>
            <person name="Rohde M."/>
            <person name="Goker M."/>
            <person name="Bristow J."/>
            <person name="Eisen J.A."/>
            <person name="Markowitz V."/>
            <person name="Hugenholtz P."/>
            <person name="Kyrpides N.C."/>
            <person name="Klenk H.P."/>
            <person name="Chen F."/>
        </authorList>
    </citation>
    <scope>NUCLEOTIDE SEQUENCE [LARGE SCALE GENOMIC DNA]</scope>
    <source>
        <strain evidence="8">ATCC 700099 / DSM 44233 / CIP 104796 / JCM 9543 / NBRC 105858 / Y-104</strain>
    </source>
</reference>
<evidence type="ECO:0000313" key="7">
    <source>
        <dbReference type="EMBL" id="ACV77447.1"/>
    </source>
</evidence>
<dbReference type="GO" id="GO:0003824">
    <property type="term" value="F:catalytic activity"/>
    <property type="evidence" value="ECO:0007669"/>
    <property type="project" value="InterPro"/>
</dbReference>
<accession>C8XBI5</accession>
<dbReference type="Proteomes" id="UP000002218">
    <property type="component" value="Chromosome"/>
</dbReference>
<dbReference type="Gene3D" id="3.20.20.60">
    <property type="entry name" value="Phosphoenolpyruvate-binding domains"/>
    <property type="match status" value="1"/>
</dbReference>
<keyword evidence="8" id="KW-1185">Reference proteome</keyword>
<dbReference type="KEGG" id="nml:Namu_1039"/>
<dbReference type="Pfam" id="PF03328">
    <property type="entry name" value="HpcH_HpaI"/>
    <property type="match status" value="1"/>
</dbReference>
<gene>
    <name evidence="7" type="ordered locus">Namu_1039</name>
</gene>
<dbReference type="HOGENOM" id="CLU_044864_2_0_11"/>
<proteinExistence type="predicted"/>
<dbReference type="PANTHER" id="PTHR32308">
    <property type="entry name" value="LYASE BETA SUBUNIT, PUTATIVE (AFU_ORTHOLOGUE AFUA_4G13030)-RELATED"/>
    <property type="match status" value="1"/>
</dbReference>
<reference evidence="8" key="1">
    <citation type="submission" date="2009-09" db="EMBL/GenBank/DDBJ databases">
        <title>The complete genome of Nakamurella multipartita DSM 44233.</title>
        <authorList>
            <consortium name="US DOE Joint Genome Institute (JGI-PGF)"/>
            <person name="Lucas S."/>
            <person name="Copeland A."/>
            <person name="Lapidus A."/>
            <person name="Glavina del Rio T."/>
            <person name="Dalin E."/>
            <person name="Tice H."/>
            <person name="Bruce D."/>
            <person name="Goodwin L."/>
            <person name="Pitluck S."/>
            <person name="Kyrpides N."/>
            <person name="Mavromatis K."/>
            <person name="Ivanova N."/>
            <person name="Ovchinnikova G."/>
            <person name="Sims D."/>
            <person name="Meincke L."/>
            <person name="Brettin T."/>
            <person name="Detter J.C."/>
            <person name="Han C."/>
            <person name="Larimer F."/>
            <person name="Land M."/>
            <person name="Hauser L."/>
            <person name="Markowitz V."/>
            <person name="Cheng J.-F."/>
            <person name="Hugenholtz P."/>
            <person name="Woyke T."/>
            <person name="Wu D."/>
            <person name="Klenk H.-P."/>
            <person name="Eisen J.A."/>
        </authorList>
    </citation>
    <scope>NUCLEOTIDE SEQUENCE [LARGE SCALE GENOMIC DNA]</scope>
    <source>
        <strain evidence="8">ATCC 700099 / DSM 44233 / CIP 104796 / JCM 9543 / NBRC 105858 / Y-104</strain>
    </source>
</reference>
<evidence type="ECO:0000256" key="5">
    <source>
        <dbReference type="PIRSR" id="PIRSR015582-2"/>
    </source>
</evidence>
<sequence>MRTPVSYLFVPGHRPDLIAKSARSGADAVVVDLEDAVAPADRPAARATVREALLARREAPTGQQCWVRINQPGTADAEADLAALGDLLTHARVPKVDDPAQIDWVAARAPHLRTTLPAIESAAGLLAAPAIAAHPRVCRLGLGGVDLANDLGCDGSAAALAYPRSVLVVASRAAGLPGPVNSVYAKLDDPEGLLAHARAARAIGFGAQSALTPRQLPAITQVFGLAPERITWAREVLDAFRAAGGAACRTPSGDFVDLPVAQEAQRILAAV</sequence>
<feature type="binding site" evidence="4">
    <location>
        <position position="120"/>
    </location>
    <ligand>
        <name>substrate</name>
    </ligand>
</feature>
<evidence type="ECO:0000256" key="2">
    <source>
        <dbReference type="ARBA" id="ARBA00022723"/>
    </source>
</evidence>
<dbReference type="OrthoDB" id="5172636at2"/>
<evidence type="ECO:0000259" key="6">
    <source>
        <dbReference type="Pfam" id="PF03328"/>
    </source>
</evidence>
<dbReference type="EMBL" id="CP001737">
    <property type="protein sequence ID" value="ACV77447.1"/>
    <property type="molecule type" value="Genomic_DNA"/>
</dbReference>
<feature type="binding site" evidence="4">
    <location>
        <position position="68"/>
    </location>
    <ligand>
        <name>substrate</name>
    </ligand>
</feature>
<dbReference type="eggNOG" id="COG2301">
    <property type="taxonomic scope" value="Bacteria"/>
</dbReference>
<dbReference type="GO" id="GO:0006107">
    <property type="term" value="P:oxaloacetate metabolic process"/>
    <property type="evidence" value="ECO:0007669"/>
    <property type="project" value="TreeGrafter"/>
</dbReference>
<feature type="domain" description="HpcH/HpaI aldolase/citrate lyase" evidence="6">
    <location>
        <begin position="7"/>
        <end position="213"/>
    </location>
</feature>
<organism evidence="7 8">
    <name type="scientific">Nakamurella multipartita (strain ATCC 700099 / DSM 44233 / CIP 104796 / JCM 9543 / NBRC 105858 / Y-104)</name>
    <name type="common">Microsphaera multipartita</name>
    <dbReference type="NCBI Taxonomy" id="479431"/>
    <lineage>
        <taxon>Bacteria</taxon>
        <taxon>Bacillati</taxon>
        <taxon>Actinomycetota</taxon>
        <taxon>Actinomycetes</taxon>
        <taxon>Nakamurellales</taxon>
        <taxon>Nakamurellaceae</taxon>
        <taxon>Nakamurella</taxon>
    </lineage>
</organism>
<dbReference type="InterPro" id="IPR011206">
    <property type="entry name" value="Citrate_lyase_beta/mcl1/mcl2"/>
</dbReference>
<evidence type="ECO:0000256" key="3">
    <source>
        <dbReference type="ARBA" id="ARBA00022842"/>
    </source>
</evidence>
<evidence type="ECO:0000313" key="8">
    <source>
        <dbReference type="Proteomes" id="UP000002218"/>
    </source>
</evidence>
<name>C8XBI5_NAKMY</name>
<dbReference type="FunCoup" id="C8XBI5">
    <property type="interactions" value="220"/>
</dbReference>
<evidence type="ECO:0000256" key="4">
    <source>
        <dbReference type="PIRSR" id="PIRSR015582-1"/>
    </source>
</evidence>
<dbReference type="STRING" id="479431.Namu_1039"/>
<dbReference type="AlphaFoldDB" id="C8XBI5"/>
<dbReference type="PANTHER" id="PTHR32308:SF10">
    <property type="entry name" value="CITRATE LYASE SUBUNIT BETA"/>
    <property type="match status" value="1"/>
</dbReference>
<dbReference type="InParanoid" id="C8XBI5"/>
<evidence type="ECO:0000256" key="1">
    <source>
        <dbReference type="ARBA" id="ARBA00001946"/>
    </source>
</evidence>
<dbReference type="PIRSF" id="PIRSF015582">
    <property type="entry name" value="Cit_lyase_B"/>
    <property type="match status" value="1"/>
</dbReference>
<dbReference type="SUPFAM" id="SSF51621">
    <property type="entry name" value="Phosphoenolpyruvate/pyruvate domain"/>
    <property type="match status" value="1"/>
</dbReference>
<dbReference type="RefSeq" id="WP_015746361.1">
    <property type="nucleotide sequence ID" value="NC_013235.1"/>
</dbReference>
<feature type="binding site" evidence="5">
    <location>
        <position position="146"/>
    </location>
    <ligand>
        <name>Mg(2+)</name>
        <dbReference type="ChEBI" id="CHEBI:18420"/>
    </ligand>
</feature>
<dbReference type="GO" id="GO:0000287">
    <property type="term" value="F:magnesium ion binding"/>
    <property type="evidence" value="ECO:0007669"/>
    <property type="project" value="TreeGrafter"/>
</dbReference>
<protein>
    <submittedName>
        <fullName evidence="7">HpcH/HpaI aldolase</fullName>
    </submittedName>
</protein>
<keyword evidence="2 5" id="KW-0479">Metal-binding</keyword>
<keyword evidence="3 5" id="KW-0460">Magnesium</keyword>
<dbReference type="InterPro" id="IPR040442">
    <property type="entry name" value="Pyrv_kinase-like_dom_sf"/>
</dbReference>
<dbReference type="InterPro" id="IPR015813">
    <property type="entry name" value="Pyrv/PenolPyrv_kinase-like_dom"/>
</dbReference>
<feature type="binding site" evidence="5">
    <location>
        <position position="120"/>
    </location>
    <ligand>
        <name>Mg(2+)</name>
        <dbReference type="ChEBI" id="CHEBI:18420"/>
    </ligand>
</feature>